<name>A0ABX1GP95_9FLAO</name>
<dbReference type="Gene3D" id="3.40.50.10140">
    <property type="entry name" value="Toll/interleukin-1 receptor homology (TIR) domain"/>
    <property type="match status" value="1"/>
</dbReference>
<dbReference type="SUPFAM" id="SSF52200">
    <property type="entry name" value="Toll/Interleukin receptor TIR domain"/>
    <property type="match status" value="1"/>
</dbReference>
<evidence type="ECO:0000313" key="3">
    <source>
        <dbReference type="Proteomes" id="UP000718451"/>
    </source>
</evidence>
<dbReference type="Pfam" id="PF13676">
    <property type="entry name" value="TIR_2"/>
    <property type="match status" value="1"/>
</dbReference>
<protein>
    <submittedName>
        <fullName evidence="2">TIR domain-containing protein</fullName>
    </submittedName>
</protein>
<accession>A0ABX1GP95</accession>
<gene>
    <name evidence="2" type="ORF">HCU67_02410</name>
</gene>
<feature type="domain" description="TIR" evidence="1">
    <location>
        <begin position="26"/>
        <end position="110"/>
    </location>
</feature>
<dbReference type="EMBL" id="JAAWWL010000001">
    <property type="protein sequence ID" value="NKI30780.1"/>
    <property type="molecule type" value="Genomic_DNA"/>
</dbReference>
<sequence>MSGINRALKLNEKTSKLNLSNKVKCVFISHHKSDLDYCKKVAEYIMKSGIDVYLDEYDYDLKHQVQTNNPTGIVRCIKKGINSSSHMLCVISPNTLYSKWVPWEIGYGYDKTTIGALTFKGITESSLPDYIKTVPVIRGTKSLNSYLSKISGYSEDYMKSYGYISSHTKASHSLDTVLDWNL</sequence>
<dbReference type="RefSeq" id="WP_168551012.1">
    <property type="nucleotide sequence ID" value="NZ_JAAWWL010000001.1"/>
</dbReference>
<evidence type="ECO:0000313" key="2">
    <source>
        <dbReference type="EMBL" id="NKI30780.1"/>
    </source>
</evidence>
<comment type="caution">
    <text evidence="2">The sequence shown here is derived from an EMBL/GenBank/DDBJ whole genome shotgun (WGS) entry which is preliminary data.</text>
</comment>
<reference evidence="2 3" key="1">
    <citation type="submission" date="2020-04" db="EMBL/GenBank/DDBJ databases">
        <authorList>
            <person name="Yoon J."/>
        </authorList>
    </citation>
    <scope>NUCLEOTIDE SEQUENCE [LARGE SCALE GENOMIC DNA]</scope>
    <source>
        <strain evidence="2 3">DJ-13</strain>
    </source>
</reference>
<dbReference type="InterPro" id="IPR000157">
    <property type="entry name" value="TIR_dom"/>
</dbReference>
<keyword evidence="3" id="KW-1185">Reference proteome</keyword>
<dbReference type="Proteomes" id="UP000718451">
    <property type="component" value="Unassembled WGS sequence"/>
</dbReference>
<organism evidence="2 3">
    <name type="scientific">Croceivirga thetidis</name>
    <dbReference type="NCBI Taxonomy" id="2721623"/>
    <lineage>
        <taxon>Bacteria</taxon>
        <taxon>Pseudomonadati</taxon>
        <taxon>Bacteroidota</taxon>
        <taxon>Flavobacteriia</taxon>
        <taxon>Flavobacteriales</taxon>
        <taxon>Flavobacteriaceae</taxon>
        <taxon>Croceivirga</taxon>
    </lineage>
</organism>
<proteinExistence type="predicted"/>
<evidence type="ECO:0000259" key="1">
    <source>
        <dbReference type="Pfam" id="PF13676"/>
    </source>
</evidence>
<dbReference type="InterPro" id="IPR035897">
    <property type="entry name" value="Toll_tir_struct_dom_sf"/>
</dbReference>